<protein>
    <recommendedName>
        <fullName evidence="1">glutathione transferase</fullName>
        <ecNumber evidence="1">2.5.1.18</ecNumber>
    </recommendedName>
</protein>
<gene>
    <name evidence="5" type="ORF">H0E87_013170</name>
</gene>
<dbReference type="CDD" id="cd03058">
    <property type="entry name" value="GST_N_Tau"/>
    <property type="match status" value="1"/>
</dbReference>
<dbReference type="Pfam" id="PF02798">
    <property type="entry name" value="GST_N"/>
    <property type="match status" value="1"/>
</dbReference>
<dbReference type="EC" id="2.5.1.18" evidence="1"/>
<dbReference type="PROSITE" id="PS50404">
    <property type="entry name" value="GST_NTER"/>
    <property type="match status" value="1"/>
</dbReference>
<dbReference type="FunFam" id="3.40.30.10:FF:000014">
    <property type="entry name" value="Tau class glutathione S-transferase"/>
    <property type="match status" value="1"/>
</dbReference>
<dbReference type="Gene3D" id="3.40.30.10">
    <property type="entry name" value="Glutaredoxin"/>
    <property type="match status" value="1"/>
</dbReference>
<accession>A0A8T2YLY1</accession>
<name>A0A8T2YLY1_POPDE</name>
<dbReference type="InterPro" id="IPR004045">
    <property type="entry name" value="Glutathione_S-Trfase_N"/>
</dbReference>
<feature type="domain" description="GST N-terminal" evidence="4">
    <location>
        <begin position="60"/>
        <end position="139"/>
    </location>
</feature>
<dbReference type="PANTHER" id="PTHR44548:SF2">
    <property type="entry name" value="GLUTATHIONE S-TRANSFERASE"/>
    <property type="match status" value="1"/>
</dbReference>
<evidence type="ECO:0000256" key="3">
    <source>
        <dbReference type="ARBA" id="ARBA00047960"/>
    </source>
</evidence>
<keyword evidence="2" id="KW-0808">Transferase</keyword>
<organism evidence="5 6">
    <name type="scientific">Populus deltoides</name>
    <name type="common">Eastern poplar</name>
    <name type="synonym">Eastern cottonwood</name>
    <dbReference type="NCBI Taxonomy" id="3696"/>
    <lineage>
        <taxon>Eukaryota</taxon>
        <taxon>Viridiplantae</taxon>
        <taxon>Streptophyta</taxon>
        <taxon>Embryophyta</taxon>
        <taxon>Tracheophyta</taxon>
        <taxon>Spermatophyta</taxon>
        <taxon>Magnoliopsida</taxon>
        <taxon>eudicotyledons</taxon>
        <taxon>Gunneridae</taxon>
        <taxon>Pentapetalae</taxon>
        <taxon>rosids</taxon>
        <taxon>fabids</taxon>
        <taxon>Malpighiales</taxon>
        <taxon>Salicaceae</taxon>
        <taxon>Saliceae</taxon>
        <taxon>Populus</taxon>
    </lineage>
</organism>
<keyword evidence="6" id="KW-1185">Reference proteome</keyword>
<dbReference type="SUPFAM" id="SSF52833">
    <property type="entry name" value="Thioredoxin-like"/>
    <property type="match status" value="1"/>
</dbReference>
<evidence type="ECO:0000313" key="6">
    <source>
        <dbReference type="Proteomes" id="UP000807159"/>
    </source>
</evidence>
<evidence type="ECO:0000259" key="4">
    <source>
        <dbReference type="PROSITE" id="PS50404"/>
    </source>
</evidence>
<evidence type="ECO:0000256" key="1">
    <source>
        <dbReference type="ARBA" id="ARBA00012452"/>
    </source>
</evidence>
<dbReference type="GO" id="GO:0004364">
    <property type="term" value="F:glutathione transferase activity"/>
    <property type="evidence" value="ECO:0007669"/>
    <property type="project" value="UniProtKB-EC"/>
</dbReference>
<dbReference type="EMBL" id="JACEGQ020000006">
    <property type="protein sequence ID" value="KAH8506238.1"/>
    <property type="molecule type" value="Genomic_DNA"/>
</dbReference>
<evidence type="ECO:0000256" key="2">
    <source>
        <dbReference type="ARBA" id="ARBA00022679"/>
    </source>
</evidence>
<dbReference type="PANTHER" id="PTHR44548">
    <property type="entry name" value="GST N-TERMINAL DOMAIN-CONTAINING PROTEIN"/>
    <property type="match status" value="1"/>
</dbReference>
<reference evidence="5" key="1">
    <citation type="journal article" date="2021" name="J. Hered.">
        <title>Genome Assembly of Salicaceae Populus deltoides (Eastern Cottonwood) I-69 Based on Nanopore Sequencing and Hi-C Technologies.</title>
        <authorList>
            <person name="Bai S."/>
            <person name="Wu H."/>
            <person name="Zhang J."/>
            <person name="Pan Z."/>
            <person name="Zhao W."/>
            <person name="Li Z."/>
            <person name="Tong C."/>
        </authorList>
    </citation>
    <scope>NUCLEOTIDE SEQUENCE</scope>
    <source>
        <tissue evidence="5">Leaf</tissue>
    </source>
</reference>
<proteinExistence type="predicted"/>
<dbReference type="AlphaFoldDB" id="A0A8T2YLY1"/>
<sequence length="147" mass="17018">MDYTELHQSCLPNIYMHWSHSFNRHSSPINRCTNLIQTHTIIIASYKRIADSSVGQALKMAEEVILLDILGSSFGMRITLEEKGIEYEYKEENMLDKSPMLLQMNLVHKMVPVLIHNGKPICESLVILQYIDEVWKHKFPDLLTSDT</sequence>
<dbReference type="InterPro" id="IPR036249">
    <property type="entry name" value="Thioredoxin-like_sf"/>
</dbReference>
<comment type="catalytic activity">
    <reaction evidence="3">
        <text>RX + glutathione = an S-substituted glutathione + a halide anion + H(+)</text>
        <dbReference type="Rhea" id="RHEA:16437"/>
        <dbReference type="ChEBI" id="CHEBI:15378"/>
        <dbReference type="ChEBI" id="CHEBI:16042"/>
        <dbReference type="ChEBI" id="CHEBI:17792"/>
        <dbReference type="ChEBI" id="CHEBI:57925"/>
        <dbReference type="ChEBI" id="CHEBI:90779"/>
        <dbReference type="EC" id="2.5.1.18"/>
    </reaction>
</comment>
<dbReference type="Proteomes" id="UP000807159">
    <property type="component" value="Chromosome 6"/>
</dbReference>
<comment type="caution">
    <text evidence="5">The sequence shown here is derived from an EMBL/GenBank/DDBJ whole genome shotgun (WGS) entry which is preliminary data.</text>
</comment>
<evidence type="ECO:0000313" key="5">
    <source>
        <dbReference type="EMBL" id="KAH8506238.1"/>
    </source>
</evidence>